<proteinExistence type="predicted"/>
<dbReference type="SUPFAM" id="SSF53254">
    <property type="entry name" value="Phosphoglycerate mutase-like"/>
    <property type="match status" value="1"/>
</dbReference>
<keyword evidence="2" id="KW-1185">Reference proteome</keyword>
<dbReference type="PANTHER" id="PTHR48100">
    <property type="entry name" value="BROAD-SPECIFICITY PHOSPHATASE YOR283W-RELATED"/>
    <property type="match status" value="1"/>
</dbReference>
<comment type="caution">
    <text evidence="1">The sequence shown here is derived from an EMBL/GenBank/DDBJ whole genome shotgun (WGS) entry which is preliminary data.</text>
</comment>
<reference evidence="1" key="1">
    <citation type="submission" date="2022-08" db="EMBL/GenBank/DDBJ databases">
        <authorList>
            <person name="Deng Y."/>
            <person name="Han X.-F."/>
            <person name="Zhang Y.-Q."/>
        </authorList>
    </citation>
    <scope>NUCLEOTIDE SEQUENCE</scope>
    <source>
        <strain evidence="1">CPCC 205716</strain>
    </source>
</reference>
<dbReference type="InterPro" id="IPR050275">
    <property type="entry name" value="PGM_Phosphatase"/>
</dbReference>
<evidence type="ECO:0000313" key="2">
    <source>
        <dbReference type="Proteomes" id="UP001165580"/>
    </source>
</evidence>
<name>A0ABT2GA73_9MICO</name>
<dbReference type="InterPro" id="IPR013078">
    <property type="entry name" value="His_Pase_superF_clade-1"/>
</dbReference>
<dbReference type="PANTHER" id="PTHR48100:SF59">
    <property type="entry name" value="ADENOSYLCOBALAMIN_ALPHA-RIBAZOLE PHOSPHATASE"/>
    <property type="match status" value="1"/>
</dbReference>
<sequence length="208" mass="22621">MTTFTFVRHGQTDWNLERRIQGATDVPLNDTGREQARETGRVLAERHWDGIVASPLSRARETAEIIGSFVGIPDIELVDALVERRYGEVEGLNASEIEARFPDREAPVPGREKRSAVVARVLPALQALADEHPDASLIVVSHGGVIGSLVRYITEKQLPAQGQLIANGSAHDFVIENGEVSMATFNGAELDPSIRSRAPLELALTLPS</sequence>
<evidence type="ECO:0000313" key="1">
    <source>
        <dbReference type="EMBL" id="MCS5713095.1"/>
    </source>
</evidence>
<dbReference type="Gene3D" id="3.40.50.1240">
    <property type="entry name" value="Phosphoglycerate mutase-like"/>
    <property type="match status" value="1"/>
</dbReference>
<dbReference type="Pfam" id="PF00300">
    <property type="entry name" value="His_Phos_1"/>
    <property type="match status" value="1"/>
</dbReference>
<dbReference type="EMBL" id="JANTEZ010000001">
    <property type="protein sequence ID" value="MCS5713095.1"/>
    <property type="molecule type" value="Genomic_DNA"/>
</dbReference>
<dbReference type="RefSeq" id="WP_259484647.1">
    <property type="nucleotide sequence ID" value="NZ_JANTEZ010000001.1"/>
</dbReference>
<dbReference type="InterPro" id="IPR029033">
    <property type="entry name" value="His_PPase_superfam"/>
</dbReference>
<dbReference type="Proteomes" id="UP001165580">
    <property type="component" value="Unassembled WGS sequence"/>
</dbReference>
<gene>
    <name evidence="1" type="ORF">NVV95_00865</name>
</gene>
<accession>A0ABT2GA73</accession>
<protein>
    <submittedName>
        <fullName evidence="1">Histidine phosphatase family protein</fullName>
    </submittedName>
</protein>
<organism evidence="1 2">
    <name type="scientific">Herbiconiux gentiana</name>
    <dbReference type="NCBI Taxonomy" id="2970912"/>
    <lineage>
        <taxon>Bacteria</taxon>
        <taxon>Bacillati</taxon>
        <taxon>Actinomycetota</taxon>
        <taxon>Actinomycetes</taxon>
        <taxon>Micrococcales</taxon>
        <taxon>Microbacteriaceae</taxon>
        <taxon>Herbiconiux</taxon>
    </lineage>
</organism>
<dbReference type="SMART" id="SM00855">
    <property type="entry name" value="PGAM"/>
    <property type="match status" value="1"/>
</dbReference>
<dbReference type="CDD" id="cd07067">
    <property type="entry name" value="HP_PGM_like"/>
    <property type="match status" value="1"/>
</dbReference>